<dbReference type="EMBL" id="PGCJ01000943">
    <property type="protein sequence ID" value="PLW13632.1"/>
    <property type="molecule type" value="Genomic_DNA"/>
</dbReference>
<dbReference type="OrthoDB" id="10040649at2759"/>
<feature type="signal peptide" evidence="1">
    <location>
        <begin position="1"/>
        <end position="21"/>
    </location>
</feature>
<dbReference type="EMBL" id="PGCI01000156">
    <property type="protein sequence ID" value="PLW36657.1"/>
    <property type="molecule type" value="Genomic_DNA"/>
</dbReference>
<reference evidence="4 5" key="1">
    <citation type="submission" date="2017-11" db="EMBL/GenBank/DDBJ databases">
        <title>De novo assembly and phasing of dikaryotic genomes from two isolates of Puccinia coronata f. sp. avenae, the causal agent of oat crown rust.</title>
        <authorList>
            <person name="Miller M.E."/>
            <person name="Zhang Y."/>
            <person name="Omidvar V."/>
            <person name="Sperschneider J."/>
            <person name="Schwessinger B."/>
            <person name="Raley C."/>
            <person name="Palmer J.M."/>
            <person name="Garnica D."/>
            <person name="Upadhyaya N."/>
            <person name="Rathjen J."/>
            <person name="Taylor J.M."/>
            <person name="Park R.F."/>
            <person name="Dodds P.N."/>
            <person name="Hirsch C.D."/>
            <person name="Kianian S.F."/>
            <person name="Figueroa M."/>
        </authorList>
    </citation>
    <scope>NUCLEOTIDE SEQUENCE [LARGE SCALE GENOMIC DNA]</scope>
    <source>
        <strain evidence="2">12NC29</strain>
        <strain evidence="3">12SD80</strain>
    </source>
</reference>
<evidence type="ECO:0000313" key="5">
    <source>
        <dbReference type="Proteomes" id="UP000235392"/>
    </source>
</evidence>
<proteinExistence type="predicted"/>
<dbReference type="Proteomes" id="UP000235388">
    <property type="component" value="Unassembled WGS sequence"/>
</dbReference>
<protein>
    <submittedName>
        <fullName evidence="2">Uncharacterized protein</fullName>
    </submittedName>
</protein>
<evidence type="ECO:0000313" key="2">
    <source>
        <dbReference type="EMBL" id="PLW13632.1"/>
    </source>
</evidence>
<feature type="chain" id="PRO_5015083586" evidence="1">
    <location>
        <begin position="22"/>
        <end position="102"/>
    </location>
</feature>
<dbReference type="AlphaFoldDB" id="A0A2N5SK53"/>
<dbReference type="Proteomes" id="UP000235392">
    <property type="component" value="Unassembled WGS sequence"/>
</dbReference>
<accession>A0A2N5SK53</accession>
<evidence type="ECO:0000313" key="3">
    <source>
        <dbReference type="EMBL" id="PLW36657.1"/>
    </source>
</evidence>
<evidence type="ECO:0000256" key="1">
    <source>
        <dbReference type="SAM" id="SignalP"/>
    </source>
</evidence>
<gene>
    <name evidence="2" type="ORF">PCANC_18431</name>
    <name evidence="3" type="ORF">PCASD_14137</name>
</gene>
<name>A0A2N5SK53_9BASI</name>
<keyword evidence="1" id="KW-0732">Signal</keyword>
<organism evidence="2 4">
    <name type="scientific">Puccinia coronata f. sp. avenae</name>
    <dbReference type="NCBI Taxonomy" id="200324"/>
    <lineage>
        <taxon>Eukaryota</taxon>
        <taxon>Fungi</taxon>
        <taxon>Dikarya</taxon>
        <taxon>Basidiomycota</taxon>
        <taxon>Pucciniomycotina</taxon>
        <taxon>Pucciniomycetes</taxon>
        <taxon>Pucciniales</taxon>
        <taxon>Pucciniaceae</taxon>
        <taxon>Puccinia</taxon>
    </lineage>
</organism>
<evidence type="ECO:0000313" key="4">
    <source>
        <dbReference type="Proteomes" id="UP000235388"/>
    </source>
</evidence>
<comment type="caution">
    <text evidence="2">The sequence shown here is derived from an EMBL/GenBank/DDBJ whole genome shotgun (WGS) entry which is preliminary data.</text>
</comment>
<sequence length="102" mass="11852">MRYNFIYHVLHLSISALLTVAMDADWTKGRQMRRPFDLNKVPPPEIEPEESLVGYFASSATSSSMHYRNSPYPIFESTSILENASRLFRIRDLDQNGREKEN</sequence>
<keyword evidence="4" id="KW-1185">Reference proteome</keyword>